<keyword evidence="1" id="KW-0812">Transmembrane</keyword>
<sequence length="190" mass="21766">MEFAFKRLFWGFIFILIEIHIFVIDILPEPIGYYFIASGLAWLLKEYPIAKKASNLAYVLIVVSIPTVFINQNAMNNVIVSLSGWSLYIIALNIAKLIIVFYVFKIMLLIAKACTHEFLYTNTTRIFTAYMVIMLLGELARSFGMNMSGIIGFIVVVSIIMLVLEIVFLMLLRKYSKLTDHVEAKFDEIT</sequence>
<evidence type="ECO:0000256" key="1">
    <source>
        <dbReference type="SAM" id="Phobius"/>
    </source>
</evidence>
<dbReference type="EMBL" id="JASTZU010000037">
    <property type="protein sequence ID" value="MDL4841177.1"/>
    <property type="molecule type" value="Genomic_DNA"/>
</dbReference>
<name>A0ABT7L7H6_9BACI</name>
<keyword evidence="1" id="KW-0472">Membrane</keyword>
<comment type="caution">
    <text evidence="2">The sequence shown here is derived from an EMBL/GenBank/DDBJ whole genome shotgun (WGS) entry which is preliminary data.</text>
</comment>
<accession>A0ABT7L7H6</accession>
<proteinExistence type="predicted"/>
<gene>
    <name evidence="2" type="ORF">QQS35_12015</name>
</gene>
<feature type="transmembrane region" description="Helical" evidence="1">
    <location>
        <begin position="87"/>
        <end position="111"/>
    </location>
</feature>
<dbReference type="Proteomes" id="UP001235343">
    <property type="component" value="Unassembled WGS sequence"/>
</dbReference>
<evidence type="ECO:0008006" key="4">
    <source>
        <dbReference type="Google" id="ProtNLM"/>
    </source>
</evidence>
<feature type="transmembrane region" description="Helical" evidence="1">
    <location>
        <begin position="7"/>
        <end position="25"/>
    </location>
</feature>
<evidence type="ECO:0000313" key="2">
    <source>
        <dbReference type="EMBL" id="MDL4841177.1"/>
    </source>
</evidence>
<feature type="transmembrane region" description="Helical" evidence="1">
    <location>
        <begin position="149"/>
        <end position="172"/>
    </location>
</feature>
<dbReference type="RefSeq" id="WP_285932393.1">
    <property type="nucleotide sequence ID" value="NZ_JASTZU010000037.1"/>
</dbReference>
<feature type="transmembrane region" description="Helical" evidence="1">
    <location>
        <begin position="118"/>
        <end position="137"/>
    </location>
</feature>
<organism evidence="2 3">
    <name type="scientific">Aquibacillus rhizosphaerae</name>
    <dbReference type="NCBI Taxonomy" id="3051431"/>
    <lineage>
        <taxon>Bacteria</taxon>
        <taxon>Bacillati</taxon>
        <taxon>Bacillota</taxon>
        <taxon>Bacilli</taxon>
        <taxon>Bacillales</taxon>
        <taxon>Bacillaceae</taxon>
        <taxon>Aquibacillus</taxon>
    </lineage>
</organism>
<feature type="transmembrane region" description="Helical" evidence="1">
    <location>
        <begin position="56"/>
        <end position="75"/>
    </location>
</feature>
<keyword evidence="3" id="KW-1185">Reference proteome</keyword>
<evidence type="ECO:0000313" key="3">
    <source>
        <dbReference type="Proteomes" id="UP001235343"/>
    </source>
</evidence>
<reference evidence="2 3" key="1">
    <citation type="submission" date="2023-06" db="EMBL/GenBank/DDBJ databases">
        <title>Aquibacillus rhizosphaerae LR5S19.</title>
        <authorList>
            <person name="Sun J.-Q."/>
        </authorList>
    </citation>
    <scope>NUCLEOTIDE SEQUENCE [LARGE SCALE GENOMIC DNA]</scope>
    <source>
        <strain evidence="2 3">LR5S19</strain>
    </source>
</reference>
<keyword evidence="1" id="KW-1133">Transmembrane helix</keyword>
<protein>
    <recommendedName>
        <fullName evidence="4">DUF2975 domain-containing protein</fullName>
    </recommendedName>
</protein>